<comment type="caution">
    <text evidence="5">The sequence shown here is derived from an EMBL/GenBank/DDBJ whole genome shotgun (WGS) entry which is preliminary data.</text>
</comment>
<dbReference type="OrthoDB" id="408373at2759"/>
<feature type="domain" description="AB hydrolase-1" evidence="4">
    <location>
        <begin position="265"/>
        <end position="558"/>
    </location>
</feature>
<organism evidence="5 6">
    <name type="scientific">Scytalidium lignicola</name>
    <name type="common">Hyphomycete</name>
    <dbReference type="NCBI Taxonomy" id="5539"/>
    <lineage>
        <taxon>Eukaryota</taxon>
        <taxon>Fungi</taxon>
        <taxon>Dikarya</taxon>
        <taxon>Ascomycota</taxon>
        <taxon>Pezizomycotina</taxon>
        <taxon>Leotiomycetes</taxon>
        <taxon>Leotiomycetes incertae sedis</taxon>
        <taxon>Scytalidium</taxon>
    </lineage>
</organism>
<dbReference type="SUPFAM" id="SSF53474">
    <property type="entry name" value="alpha/beta-Hydrolases"/>
    <property type="match status" value="1"/>
</dbReference>
<name>A0A3E2GR82_SCYLI</name>
<dbReference type="Pfam" id="PF00561">
    <property type="entry name" value="Abhydrolase_1"/>
    <property type="match status" value="1"/>
</dbReference>
<evidence type="ECO:0000313" key="6">
    <source>
        <dbReference type="Proteomes" id="UP000258309"/>
    </source>
</evidence>
<keyword evidence="6" id="KW-1185">Reference proteome</keyword>
<evidence type="ECO:0000256" key="1">
    <source>
        <dbReference type="ARBA" id="ARBA00022801"/>
    </source>
</evidence>
<feature type="non-terminal residue" evidence="5">
    <location>
        <position position="595"/>
    </location>
</feature>
<dbReference type="InterPro" id="IPR000639">
    <property type="entry name" value="Epox_hydrolase-like"/>
</dbReference>
<proteinExistence type="inferred from homology"/>
<dbReference type="PANTHER" id="PTHR43329">
    <property type="entry name" value="EPOXIDE HYDROLASE"/>
    <property type="match status" value="1"/>
</dbReference>
<dbReference type="EMBL" id="NCSJ02000705">
    <property type="protein sequence ID" value="RFU23622.1"/>
    <property type="molecule type" value="Genomic_DNA"/>
</dbReference>
<evidence type="ECO:0000256" key="3">
    <source>
        <dbReference type="SAM" id="MobiDB-lite"/>
    </source>
</evidence>
<protein>
    <recommendedName>
        <fullName evidence="4">AB hydrolase-1 domain-containing protein</fullName>
    </recommendedName>
</protein>
<dbReference type="PRINTS" id="PR00412">
    <property type="entry name" value="EPOXHYDRLASE"/>
</dbReference>
<gene>
    <name evidence="5" type="ORF">B7463_g12717</name>
</gene>
<accession>A0A3E2GR82</accession>
<dbReference type="Proteomes" id="UP000258309">
    <property type="component" value="Unassembled WGS sequence"/>
</dbReference>
<dbReference type="STRING" id="5539.A0A3E2GR82"/>
<evidence type="ECO:0000313" key="5">
    <source>
        <dbReference type="EMBL" id="RFU23622.1"/>
    </source>
</evidence>
<comment type="similarity">
    <text evidence="2">Belongs to the AB hydrolase superfamily. Epoxide hydrolase family.</text>
</comment>
<evidence type="ECO:0000259" key="4">
    <source>
        <dbReference type="Pfam" id="PF00561"/>
    </source>
</evidence>
<evidence type="ECO:0000256" key="2">
    <source>
        <dbReference type="ARBA" id="ARBA00038334"/>
    </source>
</evidence>
<dbReference type="InterPro" id="IPR000073">
    <property type="entry name" value="AB_hydrolase_1"/>
</dbReference>
<dbReference type="AlphaFoldDB" id="A0A3E2GR82"/>
<reference evidence="5 6" key="1">
    <citation type="submission" date="2018-05" db="EMBL/GenBank/DDBJ databases">
        <title>Draft genome sequence of Scytalidium lignicola DSM 105466, a ubiquitous saprotrophic fungus.</title>
        <authorList>
            <person name="Buettner E."/>
            <person name="Gebauer A.M."/>
            <person name="Hofrichter M."/>
            <person name="Liers C."/>
            <person name="Kellner H."/>
        </authorList>
    </citation>
    <scope>NUCLEOTIDE SEQUENCE [LARGE SCALE GENOMIC DNA]</scope>
    <source>
        <strain evidence="5 6">DSM 105466</strain>
    </source>
</reference>
<dbReference type="GO" id="GO:0016787">
    <property type="term" value="F:hydrolase activity"/>
    <property type="evidence" value="ECO:0007669"/>
    <property type="project" value="UniProtKB-KW"/>
</dbReference>
<feature type="non-terminal residue" evidence="5">
    <location>
        <position position="1"/>
    </location>
</feature>
<keyword evidence="1" id="KW-0378">Hydrolase</keyword>
<dbReference type="InterPro" id="IPR029058">
    <property type="entry name" value="AB_hydrolase_fold"/>
</dbReference>
<sequence>MRGQIHHIDKLDFLEIYPSIRQETFKSSTICSGFLATGLVPYNPSRVMDKLHVEVDVALTPPGSSHSNSEASWVPETPHNSIQLQKQYKSIDRMLRQHRSPSTPTRVAFSQLIKGCEMAMHNAIFLAKEVEELRAANESIQKKLKKSRKRVVPEGNSTTQKAPTGVEASTEVQEVVEPGNVTLPSQAPQAPTRRPPKCSGSPRRTLRPAVDSRYCGIRTFVTAIRQQGILPLQSPAMATVPITGHDITLNGSTTFYLTAGPESGPLLIFIHGWPAIAETWKPQLNVFAALGFRVVAPDMRGYGHSTVSRNIRDYSLEVLVSDLLALLTYLERQEAVWIGHDWGSGVIWALAAHHPEVCVGVVSLCVPYRTLERGLEAQVALVNRDIYPVNEYPLGQFDYQKYYEENSKSTIQAFETDPGSSIKLIFAPGNPATYGLPGRTATITRNGGWFGGASRAPNVELNKTVLDEPLFTSLRDSVLRNGFFGPTAYYLNHSVNRTYSKNSANDGVLDTPVLFIEARFDHVLTTSISHLSEPMRKYCRNLTECSVEAGHWVGLERPQEVNAAIVRWLVTNLPTWWPGYWRTPLVSSRSRSENA</sequence>
<feature type="region of interest" description="Disordered" evidence="3">
    <location>
        <begin position="146"/>
        <end position="205"/>
    </location>
</feature>
<dbReference type="Gene3D" id="3.40.50.1820">
    <property type="entry name" value="alpha/beta hydrolase"/>
    <property type="match status" value="1"/>
</dbReference>